<evidence type="ECO:0000313" key="3">
    <source>
        <dbReference type="Proteomes" id="UP001500620"/>
    </source>
</evidence>
<dbReference type="RefSeq" id="WP_345143926.1">
    <property type="nucleotide sequence ID" value="NZ_BAABAT010000082.1"/>
</dbReference>
<dbReference type="Proteomes" id="UP001500620">
    <property type="component" value="Unassembled WGS sequence"/>
</dbReference>
<reference evidence="3" key="1">
    <citation type="journal article" date="2019" name="Int. J. Syst. Evol. Microbiol.">
        <title>The Global Catalogue of Microorganisms (GCM) 10K type strain sequencing project: providing services to taxonomists for standard genome sequencing and annotation.</title>
        <authorList>
            <consortium name="The Broad Institute Genomics Platform"/>
            <consortium name="The Broad Institute Genome Sequencing Center for Infectious Disease"/>
            <person name="Wu L."/>
            <person name="Ma J."/>
        </authorList>
    </citation>
    <scope>NUCLEOTIDE SEQUENCE [LARGE SCALE GENOMIC DNA]</scope>
    <source>
        <strain evidence="3">JCM 17441</strain>
    </source>
</reference>
<comment type="caution">
    <text evidence="2">The sequence shown here is derived from an EMBL/GenBank/DDBJ whole genome shotgun (WGS) entry which is preliminary data.</text>
</comment>
<organism evidence="2 3">
    <name type="scientific">Dactylosporangium darangshiense</name>
    <dbReference type="NCBI Taxonomy" id="579108"/>
    <lineage>
        <taxon>Bacteria</taxon>
        <taxon>Bacillati</taxon>
        <taxon>Actinomycetota</taxon>
        <taxon>Actinomycetes</taxon>
        <taxon>Micromonosporales</taxon>
        <taxon>Micromonosporaceae</taxon>
        <taxon>Dactylosporangium</taxon>
    </lineage>
</organism>
<dbReference type="NCBIfam" id="NF047509">
    <property type="entry name" value="Rv3131_FMN_oxido"/>
    <property type="match status" value="1"/>
</dbReference>
<feature type="region of interest" description="Disordered" evidence="1">
    <location>
        <begin position="300"/>
        <end position="320"/>
    </location>
</feature>
<protein>
    <submittedName>
        <fullName evidence="2">NAD(P)H nitroreductase</fullName>
    </submittedName>
</protein>
<dbReference type="PANTHER" id="PTHR23026">
    <property type="entry name" value="NADPH NITROREDUCTASE"/>
    <property type="match status" value="1"/>
</dbReference>
<dbReference type="EMBL" id="BAABAT010000082">
    <property type="protein sequence ID" value="GAA4263852.1"/>
    <property type="molecule type" value="Genomic_DNA"/>
</dbReference>
<evidence type="ECO:0000313" key="2">
    <source>
        <dbReference type="EMBL" id="GAA4263852.1"/>
    </source>
</evidence>
<dbReference type="Gene3D" id="3.40.109.30">
    <property type="entry name" value="putative nitroreductase (tm1586), domain 2"/>
    <property type="match status" value="1"/>
</dbReference>
<proteinExistence type="predicted"/>
<evidence type="ECO:0000256" key="1">
    <source>
        <dbReference type="SAM" id="MobiDB-lite"/>
    </source>
</evidence>
<gene>
    <name evidence="2" type="ORF">GCM10022255_112150</name>
</gene>
<accession>A0ABP8DV54</accession>
<dbReference type="PANTHER" id="PTHR23026:SF123">
    <property type="entry name" value="NAD(P)H NITROREDUCTASE RV3131-RELATED"/>
    <property type="match status" value="1"/>
</dbReference>
<dbReference type="InterPro" id="IPR050627">
    <property type="entry name" value="Nitroreductase/BluB"/>
</dbReference>
<sequence>MTSVLYRAAEEARLAPSILNTQPWRWEVRGEVLELYCDPARQLEHLDPHGRLMILSCGAALHHARVALAAAGYEPVVERWPDPSQPGLLARIRDCRPRPAGRESLLAYDSIRRRRTDRRPFAGGVRVPAAEVARLAAVAEAEHVRLYPIERADIVYLRYAVRGADTVGAHDEGIADDLRRWTHRGADTGDGVPLGTVVAPVLRPVGVRDFGLGDSAALEPGSGDDRSAEYVVLATDRDEPGDWLTAGEATSAVWLAAISEGLAVSPMSNVVEIPGARVLVRSLLHPPGEPQLVLRLGVAQGHEPPPASPRRTGPEVVDTE</sequence>
<dbReference type="InterPro" id="IPR000415">
    <property type="entry name" value="Nitroreductase-like"/>
</dbReference>
<name>A0ABP8DV54_9ACTN</name>
<dbReference type="SUPFAM" id="SSF55469">
    <property type="entry name" value="FMN-dependent nitroreductase-like"/>
    <property type="match status" value="2"/>
</dbReference>
<dbReference type="Gene3D" id="3.40.109.10">
    <property type="entry name" value="NADH Oxidase"/>
    <property type="match status" value="1"/>
</dbReference>
<keyword evidence="3" id="KW-1185">Reference proteome</keyword>